<accession>A0A4Y2BGR5</accession>
<dbReference type="Proteomes" id="UP000499080">
    <property type="component" value="Unassembled WGS sequence"/>
</dbReference>
<organism evidence="2 3">
    <name type="scientific">Araneus ventricosus</name>
    <name type="common">Orbweaver spider</name>
    <name type="synonym">Epeira ventricosa</name>
    <dbReference type="NCBI Taxonomy" id="182803"/>
    <lineage>
        <taxon>Eukaryota</taxon>
        <taxon>Metazoa</taxon>
        <taxon>Ecdysozoa</taxon>
        <taxon>Arthropoda</taxon>
        <taxon>Chelicerata</taxon>
        <taxon>Arachnida</taxon>
        <taxon>Araneae</taxon>
        <taxon>Araneomorphae</taxon>
        <taxon>Entelegynae</taxon>
        <taxon>Araneoidea</taxon>
        <taxon>Araneidae</taxon>
        <taxon>Araneus</taxon>
    </lineage>
</organism>
<dbReference type="InterPro" id="IPR004328">
    <property type="entry name" value="BRO1_dom"/>
</dbReference>
<gene>
    <name evidence="2" type="primary">PTPN23_1</name>
    <name evidence="2" type="ORF">AVEN_136941_1</name>
</gene>
<comment type="caution">
    <text evidence="2">The sequence shown here is derived from an EMBL/GenBank/DDBJ whole genome shotgun (WGS) entry which is preliminary data.</text>
</comment>
<dbReference type="GO" id="GO:0032456">
    <property type="term" value="P:endocytic recycling"/>
    <property type="evidence" value="ECO:0007669"/>
    <property type="project" value="TreeGrafter"/>
</dbReference>
<dbReference type="Gene3D" id="1.20.120.560">
    <property type="entry name" value="alix/aip1 in complex with the ypdl late domain"/>
    <property type="match status" value="1"/>
</dbReference>
<dbReference type="OrthoDB" id="6418540at2759"/>
<keyword evidence="3" id="KW-1185">Reference proteome</keyword>
<feature type="domain" description="BRO1" evidence="1">
    <location>
        <begin position="8"/>
        <end position="404"/>
    </location>
</feature>
<dbReference type="InterPro" id="IPR038499">
    <property type="entry name" value="BRO1_sf"/>
</dbReference>
<dbReference type="PANTHER" id="PTHR23030:SF30">
    <property type="entry name" value="TYROSINE-PROTEIN PHOSPHATASE NON-RECEPTOR TYPE 23"/>
    <property type="match status" value="1"/>
</dbReference>
<dbReference type="Pfam" id="PF03097">
    <property type="entry name" value="BRO1"/>
    <property type="match status" value="1"/>
</dbReference>
<dbReference type="Gene3D" id="1.25.40.280">
    <property type="entry name" value="alix/aip1 like domains"/>
    <property type="match status" value="1"/>
</dbReference>
<dbReference type="GO" id="GO:0043328">
    <property type="term" value="P:protein transport to vacuole involved in ubiquitin-dependent protein catabolic process via the multivesicular body sorting pathway"/>
    <property type="evidence" value="ECO:0007669"/>
    <property type="project" value="TreeGrafter"/>
</dbReference>
<dbReference type="EMBL" id="BGPR01000079">
    <property type="protein sequence ID" value="GBL91451.1"/>
    <property type="molecule type" value="Genomic_DNA"/>
</dbReference>
<dbReference type="AlphaFoldDB" id="A0A4Y2BGR5"/>
<dbReference type="CDD" id="cd09239">
    <property type="entry name" value="BRO1_HD-PTP_like"/>
    <property type="match status" value="1"/>
</dbReference>
<reference evidence="2 3" key="1">
    <citation type="journal article" date="2019" name="Sci. Rep.">
        <title>Orb-weaving spider Araneus ventricosus genome elucidates the spidroin gene catalogue.</title>
        <authorList>
            <person name="Kono N."/>
            <person name="Nakamura H."/>
            <person name="Ohtoshi R."/>
            <person name="Moran D.A.P."/>
            <person name="Shinohara A."/>
            <person name="Yoshida Y."/>
            <person name="Fujiwara M."/>
            <person name="Mori M."/>
            <person name="Tomita M."/>
            <person name="Arakawa K."/>
        </authorList>
    </citation>
    <scope>NUCLEOTIDE SEQUENCE [LARGE SCALE GENOMIC DNA]</scope>
</reference>
<evidence type="ECO:0000259" key="1">
    <source>
        <dbReference type="PROSITE" id="PS51180"/>
    </source>
</evidence>
<dbReference type="PANTHER" id="PTHR23030">
    <property type="entry name" value="PCD6 INTERACTING PROTEIN-RELATED"/>
    <property type="match status" value="1"/>
</dbReference>
<evidence type="ECO:0000313" key="2">
    <source>
        <dbReference type="EMBL" id="GBL91451.1"/>
    </source>
</evidence>
<dbReference type="SMART" id="SM01041">
    <property type="entry name" value="BRO1"/>
    <property type="match status" value="1"/>
</dbReference>
<protein>
    <submittedName>
        <fullName evidence="2">Tyrosine-protein phosphatase non-receptor type 23</fullName>
    </submittedName>
</protein>
<dbReference type="PROSITE" id="PS51180">
    <property type="entry name" value="BRO1"/>
    <property type="match status" value="1"/>
</dbReference>
<name>A0A4Y2BGR5_ARAVE</name>
<evidence type="ECO:0000313" key="3">
    <source>
        <dbReference type="Proteomes" id="UP000499080"/>
    </source>
</evidence>
<dbReference type="GO" id="GO:0005768">
    <property type="term" value="C:endosome"/>
    <property type="evidence" value="ECO:0007669"/>
    <property type="project" value="TreeGrafter"/>
</dbReference>
<proteinExistence type="predicted"/>
<keyword evidence="2" id="KW-0675">Receptor</keyword>
<sequence length="459" mass="51686">MEAVPRLPMISCDIKISPQNTEFAPVLKKYIRDHYHEDPESYSKEIKELETLRQNAIKAPMDFTGCSILKRYYSQLHKLQSRFPMTDDGPACVPFMWTDIYSGVAYNITDIEYEEACILYNIGALHSKLGTMDSRCNAEGMKIACTHFQCAAWAFQHLRDTYPQPKGSDMSHDLLTFFINIMLAQAQECILEKSMLDNRKSSITAKIAAQVVDYYKCALGIMVSGSPSTDTGSILDIVGSKIFKGWKKFIEFKMSYYTSISHLYMGNQAEENEKWGERVAWFQSAYDHLTEAFKIAKSLDQDDLNEPLTFTMDVIGGKHSSSKKENEFVYHDKVPALSSLPELKGASLVKGIPFSITDPDVSGPDIFARLVPMEAHETSSLYSEEKAKILRSVVAKIEGKNEELMAYLSSLQLESGLSFDDDEKIPQELLEKCAAISVRPTLISDLEDIMKGIPLILLT</sequence>
<dbReference type="GO" id="GO:0045022">
    <property type="term" value="P:early endosome to late endosome transport"/>
    <property type="evidence" value="ECO:0007669"/>
    <property type="project" value="TreeGrafter"/>
</dbReference>